<dbReference type="PROSITE" id="PS00615">
    <property type="entry name" value="C_TYPE_LECTIN_1"/>
    <property type="match status" value="1"/>
</dbReference>
<keyword evidence="2" id="KW-1015">Disulfide bond</keyword>
<dbReference type="AlphaFoldDB" id="A0A4W5LZQ6"/>
<evidence type="ECO:0000313" key="5">
    <source>
        <dbReference type="Proteomes" id="UP000314982"/>
    </source>
</evidence>
<reference evidence="5" key="1">
    <citation type="submission" date="2018-06" db="EMBL/GenBank/DDBJ databases">
        <title>Genome assembly of Danube salmon.</title>
        <authorList>
            <person name="Macqueen D.J."/>
            <person name="Gundappa M.K."/>
        </authorList>
    </citation>
    <scope>NUCLEOTIDE SEQUENCE [LARGE SCALE GENOMIC DNA]</scope>
</reference>
<dbReference type="STRING" id="62062.ENSHHUP00000031871"/>
<dbReference type="SMART" id="SM00034">
    <property type="entry name" value="CLECT"/>
    <property type="match status" value="1"/>
</dbReference>
<evidence type="ECO:0000259" key="3">
    <source>
        <dbReference type="PROSITE" id="PS50041"/>
    </source>
</evidence>
<accession>A0A4W5LZQ6</accession>
<evidence type="ECO:0000256" key="2">
    <source>
        <dbReference type="ARBA" id="ARBA00023157"/>
    </source>
</evidence>
<reference evidence="4" key="2">
    <citation type="submission" date="2025-08" db="UniProtKB">
        <authorList>
            <consortium name="Ensembl"/>
        </authorList>
    </citation>
    <scope>IDENTIFICATION</scope>
</reference>
<sequence>MDIDDDIYAKKSYMIIPCDSANFPDQQASYNLLTKEGDQPLPNMVNVKLLGSCPEGWRRFGCSCYYLSTEKKCWEESRQDCLERGADLVIINSEEEQDFLNNLNKDFWIGLNDSVTEGTWKWVDGTPLNTTSYWGSGQPNGGDENCVLFSHSSSDQETWHDYPCSDVKSWICEK</sequence>
<evidence type="ECO:0000256" key="1">
    <source>
        <dbReference type="ARBA" id="ARBA00022734"/>
    </source>
</evidence>
<dbReference type="GeneTree" id="ENSGT01020000230338"/>
<dbReference type="InterPro" id="IPR050111">
    <property type="entry name" value="C-type_lectin/snaclec_domain"/>
</dbReference>
<dbReference type="SUPFAM" id="SSF56436">
    <property type="entry name" value="C-type lectin-like"/>
    <property type="match status" value="1"/>
</dbReference>
<dbReference type="InterPro" id="IPR018378">
    <property type="entry name" value="C-type_lectin_CS"/>
</dbReference>
<dbReference type="GO" id="GO:0030246">
    <property type="term" value="F:carbohydrate binding"/>
    <property type="evidence" value="ECO:0007669"/>
    <property type="project" value="UniProtKB-KW"/>
</dbReference>
<name>A0A4W5LZQ6_9TELE</name>
<feature type="domain" description="C-type lectin" evidence="3">
    <location>
        <begin position="60"/>
        <end position="173"/>
    </location>
</feature>
<dbReference type="PANTHER" id="PTHR22803">
    <property type="entry name" value="MANNOSE, PHOSPHOLIPASE, LECTIN RECEPTOR RELATED"/>
    <property type="match status" value="1"/>
</dbReference>
<dbReference type="Proteomes" id="UP000314982">
    <property type="component" value="Unassembled WGS sequence"/>
</dbReference>
<organism evidence="4 5">
    <name type="scientific">Hucho hucho</name>
    <name type="common">huchen</name>
    <dbReference type="NCBI Taxonomy" id="62062"/>
    <lineage>
        <taxon>Eukaryota</taxon>
        <taxon>Metazoa</taxon>
        <taxon>Chordata</taxon>
        <taxon>Craniata</taxon>
        <taxon>Vertebrata</taxon>
        <taxon>Euteleostomi</taxon>
        <taxon>Actinopterygii</taxon>
        <taxon>Neopterygii</taxon>
        <taxon>Teleostei</taxon>
        <taxon>Protacanthopterygii</taxon>
        <taxon>Salmoniformes</taxon>
        <taxon>Salmonidae</taxon>
        <taxon>Salmoninae</taxon>
        <taxon>Hucho</taxon>
    </lineage>
</organism>
<evidence type="ECO:0000313" key="4">
    <source>
        <dbReference type="Ensembl" id="ENSHHUP00000031871.1"/>
    </source>
</evidence>
<reference evidence="4" key="3">
    <citation type="submission" date="2025-09" db="UniProtKB">
        <authorList>
            <consortium name="Ensembl"/>
        </authorList>
    </citation>
    <scope>IDENTIFICATION</scope>
</reference>
<dbReference type="PROSITE" id="PS50041">
    <property type="entry name" value="C_TYPE_LECTIN_2"/>
    <property type="match status" value="1"/>
</dbReference>
<dbReference type="InterPro" id="IPR001304">
    <property type="entry name" value="C-type_lectin-like"/>
</dbReference>
<dbReference type="InterPro" id="IPR033989">
    <property type="entry name" value="CD209-like_CTLD"/>
</dbReference>
<protein>
    <recommendedName>
        <fullName evidence="3">C-type lectin domain-containing protein</fullName>
    </recommendedName>
</protein>
<dbReference type="InterPro" id="IPR016186">
    <property type="entry name" value="C-type_lectin-like/link_sf"/>
</dbReference>
<dbReference type="Gene3D" id="3.10.100.10">
    <property type="entry name" value="Mannose-Binding Protein A, subunit A"/>
    <property type="match status" value="1"/>
</dbReference>
<dbReference type="Ensembl" id="ENSHHUT00000033176.1">
    <property type="protein sequence ID" value="ENSHHUP00000031871.1"/>
    <property type="gene ID" value="ENSHHUG00000020226.1"/>
</dbReference>
<keyword evidence="5" id="KW-1185">Reference proteome</keyword>
<dbReference type="Pfam" id="PF00059">
    <property type="entry name" value="Lectin_C"/>
    <property type="match status" value="1"/>
</dbReference>
<dbReference type="InterPro" id="IPR016187">
    <property type="entry name" value="CTDL_fold"/>
</dbReference>
<dbReference type="CDD" id="cd03590">
    <property type="entry name" value="CLECT_DC-SIGN_like"/>
    <property type="match status" value="1"/>
</dbReference>
<proteinExistence type="predicted"/>
<keyword evidence="1" id="KW-0430">Lectin</keyword>